<accession>K7Z410</accession>
<dbReference type="Proteomes" id="UP000010077">
    <property type="component" value="Chromosome"/>
</dbReference>
<gene>
    <name evidence="1" type="ORF">A1OE_557</name>
</gene>
<evidence type="ECO:0000313" key="1">
    <source>
        <dbReference type="EMBL" id="AFX98748.1"/>
    </source>
</evidence>
<dbReference type="STRING" id="1193729.A1OE_557"/>
<reference evidence="1 2" key="1">
    <citation type="journal article" date="2012" name="Proc. Natl. Acad. Sci. U.S.A.">
        <title>Genome streamlining and chemical defense in a coral reef symbiosis.</title>
        <authorList>
            <person name="Kwan J.C."/>
            <person name="Donia M.S."/>
            <person name="Han A.W."/>
            <person name="Hirose E."/>
            <person name="Haygood M.G."/>
            <person name="Schmidt E.W."/>
        </authorList>
    </citation>
    <scope>NUCLEOTIDE SEQUENCE [LARGE SCALE GENOMIC DNA]</scope>
    <source>
        <strain evidence="1 2">L2</strain>
    </source>
</reference>
<dbReference type="AlphaFoldDB" id="K7Z410"/>
<dbReference type="KEGG" id="thal:A1OE_557"/>
<name>K7Z410_9PROT</name>
<organism evidence="1 2">
    <name type="scientific">Candidatus Endolissoclinum faulkneri L2</name>
    <dbReference type="NCBI Taxonomy" id="1193729"/>
    <lineage>
        <taxon>Bacteria</taxon>
        <taxon>Pseudomonadati</taxon>
        <taxon>Pseudomonadota</taxon>
        <taxon>Alphaproteobacteria</taxon>
        <taxon>Rhodospirillales</taxon>
        <taxon>Rhodospirillaceae</taxon>
        <taxon>Candidatus Endolissoclinum</taxon>
    </lineage>
</organism>
<keyword evidence="2" id="KW-1185">Reference proteome</keyword>
<sequence>MALLAMLFLTMSAIFIIFSTLRAIAAKRLLCAIYFIG</sequence>
<protein>
    <submittedName>
        <fullName evidence="1">Uncharacterized protein</fullName>
    </submittedName>
</protein>
<evidence type="ECO:0000313" key="2">
    <source>
        <dbReference type="Proteomes" id="UP000010077"/>
    </source>
</evidence>
<proteinExistence type="predicted"/>
<dbReference type="HOGENOM" id="CLU_3341668_0_0_5"/>
<dbReference type="EMBL" id="CP003539">
    <property type="protein sequence ID" value="AFX98748.1"/>
    <property type="molecule type" value="Genomic_DNA"/>
</dbReference>